<evidence type="ECO:0000256" key="2">
    <source>
        <dbReference type="ARBA" id="ARBA00022801"/>
    </source>
</evidence>
<dbReference type="SUPFAM" id="SSF51445">
    <property type="entry name" value="(Trans)glycosidases"/>
    <property type="match status" value="1"/>
</dbReference>
<dbReference type="InterPro" id="IPR019800">
    <property type="entry name" value="Glyco_hydro_3_AS"/>
</dbReference>
<dbReference type="PRINTS" id="PR00133">
    <property type="entry name" value="GLHYDRLASE3"/>
</dbReference>
<dbReference type="PROSITE" id="PS00775">
    <property type="entry name" value="GLYCOSYL_HYDROL_F3"/>
    <property type="match status" value="1"/>
</dbReference>
<accession>A0ABW3CFN5</accession>
<dbReference type="InterPro" id="IPR017853">
    <property type="entry name" value="GH"/>
</dbReference>
<dbReference type="InterPro" id="IPR050288">
    <property type="entry name" value="Cellulose_deg_GH3"/>
</dbReference>
<dbReference type="Gene3D" id="3.20.20.300">
    <property type="entry name" value="Glycoside hydrolase, family 3, N-terminal domain"/>
    <property type="match status" value="1"/>
</dbReference>
<feature type="non-terminal residue" evidence="5">
    <location>
        <position position="221"/>
    </location>
</feature>
<protein>
    <submittedName>
        <fullName evidence="5">Glycoside hydrolase family 3 protein</fullName>
        <ecNumber evidence="5">3.2.1.-</ecNumber>
    </submittedName>
</protein>
<keyword evidence="2 5" id="KW-0378">Hydrolase</keyword>
<dbReference type="EMBL" id="JBHTIR010002039">
    <property type="protein sequence ID" value="MFD0853288.1"/>
    <property type="molecule type" value="Genomic_DNA"/>
</dbReference>
<dbReference type="InterPro" id="IPR001764">
    <property type="entry name" value="Glyco_hydro_3_N"/>
</dbReference>
<dbReference type="EC" id="3.2.1.-" evidence="5"/>
<comment type="caution">
    <text evidence="5">The sequence shown here is derived from an EMBL/GenBank/DDBJ whole genome shotgun (WGS) entry which is preliminary data.</text>
</comment>
<dbReference type="PANTHER" id="PTHR42715">
    <property type="entry name" value="BETA-GLUCOSIDASE"/>
    <property type="match status" value="1"/>
</dbReference>
<evidence type="ECO:0000313" key="6">
    <source>
        <dbReference type="Proteomes" id="UP001597083"/>
    </source>
</evidence>
<dbReference type="Pfam" id="PF00933">
    <property type="entry name" value="Glyco_hydro_3"/>
    <property type="match status" value="1"/>
</dbReference>
<evidence type="ECO:0000256" key="1">
    <source>
        <dbReference type="ARBA" id="ARBA00005336"/>
    </source>
</evidence>
<dbReference type="PANTHER" id="PTHR42715:SF10">
    <property type="entry name" value="BETA-GLUCOSIDASE"/>
    <property type="match status" value="1"/>
</dbReference>
<keyword evidence="6" id="KW-1185">Reference proteome</keyword>
<evidence type="ECO:0000259" key="4">
    <source>
        <dbReference type="Pfam" id="PF00933"/>
    </source>
</evidence>
<gene>
    <name evidence="5" type="ORF">ACFQ07_13690</name>
</gene>
<evidence type="ECO:0000313" key="5">
    <source>
        <dbReference type="EMBL" id="MFD0853288.1"/>
    </source>
</evidence>
<dbReference type="Proteomes" id="UP001597083">
    <property type="component" value="Unassembled WGS sequence"/>
</dbReference>
<dbReference type="InterPro" id="IPR036962">
    <property type="entry name" value="Glyco_hydro_3_N_sf"/>
</dbReference>
<sequence length="221" mass="23352">MSDGPAGPRGTSFGPDSEPSLLFPNTSSLAATWDVDVAREAGELMGARAREMGLHVLLAPTVNLHRSPLGGRHFECFSEDPLLTAGMAASFVEGVQSAGVAVCVKHFVANDSETERMTFDARIDERALHEVYLRPFEAAVREAGAWSVMAAYNGVNGTTMTENTALLTGLLKREWGFDGVVISDWMAARSTEASALAGLDVVMPGPAGPWGDALVTAVEEG</sequence>
<evidence type="ECO:0000256" key="3">
    <source>
        <dbReference type="ARBA" id="ARBA00023277"/>
    </source>
</evidence>
<keyword evidence="5" id="KW-0326">Glycosidase</keyword>
<feature type="domain" description="Glycoside hydrolase family 3 N-terminal" evidence="4">
    <location>
        <begin position="22"/>
        <end position="190"/>
    </location>
</feature>
<keyword evidence="3" id="KW-0119">Carbohydrate metabolism</keyword>
<name>A0ABW3CFN5_9ACTN</name>
<proteinExistence type="inferred from homology"/>
<dbReference type="GO" id="GO:0016798">
    <property type="term" value="F:hydrolase activity, acting on glycosyl bonds"/>
    <property type="evidence" value="ECO:0007669"/>
    <property type="project" value="UniProtKB-KW"/>
</dbReference>
<organism evidence="5 6">
    <name type="scientific">Actinomadura adrarensis</name>
    <dbReference type="NCBI Taxonomy" id="1819600"/>
    <lineage>
        <taxon>Bacteria</taxon>
        <taxon>Bacillati</taxon>
        <taxon>Actinomycetota</taxon>
        <taxon>Actinomycetes</taxon>
        <taxon>Streptosporangiales</taxon>
        <taxon>Thermomonosporaceae</taxon>
        <taxon>Actinomadura</taxon>
    </lineage>
</organism>
<comment type="similarity">
    <text evidence="1">Belongs to the glycosyl hydrolase 3 family.</text>
</comment>
<reference evidence="6" key="1">
    <citation type="journal article" date="2019" name="Int. J. Syst. Evol. Microbiol.">
        <title>The Global Catalogue of Microorganisms (GCM) 10K type strain sequencing project: providing services to taxonomists for standard genome sequencing and annotation.</title>
        <authorList>
            <consortium name="The Broad Institute Genomics Platform"/>
            <consortium name="The Broad Institute Genome Sequencing Center for Infectious Disease"/>
            <person name="Wu L."/>
            <person name="Ma J."/>
        </authorList>
    </citation>
    <scope>NUCLEOTIDE SEQUENCE [LARGE SCALE GENOMIC DNA]</scope>
    <source>
        <strain evidence="6">JCM 31696</strain>
    </source>
</reference>